<dbReference type="InterPro" id="IPR000845">
    <property type="entry name" value="Nucleoside_phosphorylase_d"/>
</dbReference>
<keyword evidence="1" id="KW-0328">Glycosyltransferase</keyword>
<keyword evidence="3" id="KW-0660">Purine salvage</keyword>
<gene>
    <name evidence="5" type="ORF">LCGC14_0934570</name>
</gene>
<keyword evidence="2" id="KW-0808">Transferase</keyword>
<evidence type="ECO:0000256" key="3">
    <source>
        <dbReference type="ARBA" id="ARBA00022726"/>
    </source>
</evidence>
<dbReference type="InterPro" id="IPR035994">
    <property type="entry name" value="Nucleoside_phosphorylase_sf"/>
</dbReference>
<accession>A0A0F9NLX4</accession>
<reference evidence="5" key="1">
    <citation type="journal article" date="2015" name="Nature">
        <title>Complex archaea that bridge the gap between prokaryotes and eukaryotes.</title>
        <authorList>
            <person name="Spang A."/>
            <person name="Saw J.H."/>
            <person name="Jorgensen S.L."/>
            <person name="Zaremba-Niedzwiedzka K."/>
            <person name="Martijn J."/>
            <person name="Lind A.E."/>
            <person name="van Eijk R."/>
            <person name="Schleper C."/>
            <person name="Guy L."/>
            <person name="Ettema T.J."/>
        </authorList>
    </citation>
    <scope>NUCLEOTIDE SEQUENCE</scope>
</reference>
<evidence type="ECO:0000313" key="5">
    <source>
        <dbReference type="EMBL" id="KKN20530.1"/>
    </source>
</evidence>
<evidence type="ECO:0000256" key="2">
    <source>
        <dbReference type="ARBA" id="ARBA00022679"/>
    </source>
</evidence>
<protein>
    <recommendedName>
        <fullName evidence="4">Nucleoside phosphorylase domain-containing protein</fullName>
    </recommendedName>
</protein>
<dbReference type="Gene3D" id="3.40.50.1580">
    <property type="entry name" value="Nucleoside phosphorylase domain"/>
    <property type="match status" value="1"/>
</dbReference>
<evidence type="ECO:0000256" key="1">
    <source>
        <dbReference type="ARBA" id="ARBA00022676"/>
    </source>
</evidence>
<dbReference type="NCBIfam" id="TIGR01694">
    <property type="entry name" value="MTAP"/>
    <property type="match status" value="1"/>
</dbReference>
<feature type="domain" description="Nucleoside phosphorylase" evidence="4">
    <location>
        <begin position="8"/>
        <end position="266"/>
    </location>
</feature>
<organism evidence="5">
    <name type="scientific">marine sediment metagenome</name>
    <dbReference type="NCBI Taxonomy" id="412755"/>
    <lineage>
        <taxon>unclassified sequences</taxon>
        <taxon>metagenomes</taxon>
        <taxon>ecological metagenomes</taxon>
    </lineage>
</organism>
<name>A0A0F9NLX4_9ZZZZ</name>
<sequence>MKLEGIADIGIIGGTGSDVNLENGEDIKIYTPYGRTSDIIKVGDFKGKRVAFMPRHGAGHTIPPHMLNFRANIWAMKQLGVKYLISPSAVGSLKKEHDKGKFILVDQYIDRTKKRLDTFYDGGQVCHIGQADPFCGYLNLLFYESGKNFGINIQKGGTYVCIEGPRFSTRAESKMFRHWGGDIIGMTVYPEVILAAEKEMCYGTIAMVTDLDVWAASCPNCGIVEVKENCEKCGSPIEKSVVSIEEILETMARNTENLKKLLEDIIPKIDTERDCKCFNSLKGAII</sequence>
<proteinExistence type="inferred from homology"/>
<dbReference type="HAMAP" id="MF_01963">
    <property type="entry name" value="MTAP"/>
    <property type="match status" value="1"/>
</dbReference>
<dbReference type="AlphaFoldDB" id="A0A0F9NLX4"/>
<dbReference type="GO" id="GO:0006166">
    <property type="term" value="P:purine ribonucleoside salvage"/>
    <property type="evidence" value="ECO:0007669"/>
    <property type="project" value="UniProtKB-KW"/>
</dbReference>
<dbReference type="CDD" id="cd09010">
    <property type="entry name" value="MTAP_SsMTAPII_like_MTIP"/>
    <property type="match status" value="1"/>
</dbReference>
<dbReference type="InterPro" id="IPR010044">
    <property type="entry name" value="MTAP"/>
</dbReference>
<comment type="caution">
    <text evidence="5">The sequence shown here is derived from an EMBL/GenBank/DDBJ whole genome shotgun (WGS) entry which is preliminary data.</text>
</comment>
<dbReference type="GO" id="GO:0019509">
    <property type="term" value="P:L-methionine salvage from methylthioadenosine"/>
    <property type="evidence" value="ECO:0007669"/>
    <property type="project" value="TreeGrafter"/>
</dbReference>
<dbReference type="PANTHER" id="PTHR42679:SF3">
    <property type="entry name" value="S-METHYL-5'-THIOADENOSINE PHOSPHORYLASE"/>
    <property type="match status" value="1"/>
</dbReference>
<dbReference type="EMBL" id="LAZR01003233">
    <property type="protein sequence ID" value="KKN20530.1"/>
    <property type="molecule type" value="Genomic_DNA"/>
</dbReference>
<dbReference type="GO" id="GO:0017061">
    <property type="term" value="F:S-methyl-5-thioadenosine phosphorylase activity"/>
    <property type="evidence" value="ECO:0007669"/>
    <property type="project" value="InterPro"/>
</dbReference>
<dbReference type="GO" id="GO:0005829">
    <property type="term" value="C:cytosol"/>
    <property type="evidence" value="ECO:0007669"/>
    <property type="project" value="TreeGrafter"/>
</dbReference>
<dbReference type="Pfam" id="PF01048">
    <property type="entry name" value="PNP_UDP_1"/>
    <property type="match status" value="1"/>
</dbReference>
<dbReference type="SUPFAM" id="SSF53167">
    <property type="entry name" value="Purine and uridine phosphorylases"/>
    <property type="match status" value="1"/>
</dbReference>
<evidence type="ECO:0000259" key="4">
    <source>
        <dbReference type="Pfam" id="PF01048"/>
    </source>
</evidence>
<dbReference type="PANTHER" id="PTHR42679">
    <property type="entry name" value="S-METHYL-5'-THIOADENOSINE PHOSPHORYLASE"/>
    <property type="match status" value="1"/>
</dbReference>